<dbReference type="OMA" id="NCQDWTV"/>
<dbReference type="KEGG" id="ure:UREG_06597"/>
<dbReference type="Pfam" id="PF20174">
    <property type="entry name" value="DUF6540"/>
    <property type="match status" value="1"/>
</dbReference>
<gene>
    <name evidence="2" type="ORF">UREG_06597</name>
</gene>
<dbReference type="VEuPathDB" id="FungiDB:UREG_06597"/>
<accession>C4JVK5</accession>
<evidence type="ECO:0000256" key="1">
    <source>
        <dbReference type="SAM" id="MobiDB-lite"/>
    </source>
</evidence>
<dbReference type="EMBL" id="CH476618">
    <property type="protein sequence ID" value="EEP81732.1"/>
    <property type="molecule type" value="Genomic_DNA"/>
</dbReference>
<dbReference type="InterPro" id="IPR046670">
    <property type="entry name" value="DUF6540"/>
</dbReference>
<dbReference type="GeneID" id="8438426"/>
<dbReference type="eggNOG" id="ENOG502SZ0Z">
    <property type="taxonomic scope" value="Eukaryota"/>
</dbReference>
<dbReference type="InParanoid" id="C4JVK5"/>
<dbReference type="AlphaFoldDB" id="C4JVK5"/>
<organism evidence="2 3">
    <name type="scientific">Uncinocarpus reesii (strain UAMH 1704)</name>
    <dbReference type="NCBI Taxonomy" id="336963"/>
    <lineage>
        <taxon>Eukaryota</taxon>
        <taxon>Fungi</taxon>
        <taxon>Dikarya</taxon>
        <taxon>Ascomycota</taxon>
        <taxon>Pezizomycotina</taxon>
        <taxon>Eurotiomycetes</taxon>
        <taxon>Eurotiomycetidae</taxon>
        <taxon>Onygenales</taxon>
        <taxon>Onygenaceae</taxon>
        <taxon>Uncinocarpus</taxon>
    </lineage>
</organism>
<feature type="region of interest" description="Disordered" evidence="1">
    <location>
        <begin position="1"/>
        <end position="95"/>
    </location>
</feature>
<proteinExistence type="predicted"/>
<dbReference type="RefSeq" id="XP_002583630.1">
    <property type="nucleotide sequence ID" value="XM_002583584.1"/>
</dbReference>
<dbReference type="Proteomes" id="UP000002058">
    <property type="component" value="Unassembled WGS sequence"/>
</dbReference>
<dbReference type="HOGENOM" id="CLU_1272677_0_0_1"/>
<protein>
    <submittedName>
        <fullName evidence="2">Uncharacterized protein</fullName>
    </submittedName>
</protein>
<keyword evidence="3" id="KW-1185">Reference proteome</keyword>
<evidence type="ECO:0000313" key="3">
    <source>
        <dbReference type="Proteomes" id="UP000002058"/>
    </source>
</evidence>
<reference evidence="3" key="1">
    <citation type="journal article" date="2009" name="Genome Res.">
        <title>Comparative genomic analyses of the human fungal pathogens Coccidioides and their relatives.</title>
        <authorList>
            <person name="Sharpton T.J."/>
            <person name="Stajich J.E."/>
            <person name="Rounsley S.D."/>
            <person name="Gardner M.J."/>
            <person name="Wortman J.R."/>
            <person name="Jordar V.S."/>
            <person name="Maiti R."/>
            <person name="Kodira C.D."/>
            <person name="Neafsey D.E."/>
            <person name="Zeng Q."/>
            <person name="Hung C.-Y."/>
            <person name="McMahan C."/>
            <person name="Muszewska A."/>
            <person name="Grynberg M."/>
            <person name="Mandel M.A."/>
            <person name="Kellner E.M."/>
            <person name="Barker B.M."/>
            <person name="Galgiani J.N."/>
            <person name="Orbach M.J."/>
            <person name="Kirkland T.N."/>
            <person name="Cole G.T."/>
            <person name="Henn M.R."/>
            <person name="Birren B.W."/>
            <person name="Taylor J.W."/>
        </authorList>
    </citation>
    <scope>NUCLEOTIDE SEQUENCE [LARGE SCALE GENOMIC DNA]</scope>
    <source>
        <strain evidence="3">UAMH 1704</strain>
    </source>
</reference>
<sequence length="253" mass="28416">MSSRRYIEITPHTRSSSIESERSGGNGPGSRRQSLSRQYVEITPHSRSNSSSRLRGRESPASDDDQALSLNIWGRGDTGPQRPGAHWGLTTSSRGSTQGDLFHVRKAANNSDFQYERKRFPLGSKSSYGRSELTRLSRSGRQRAAKVLDEYGENVDNLPVDGANCRDWVLGSVGALEDANIVPRGTREYWMDNRELPSREVAARLKKDGRSWIPRRGADAQYTGKIDAKFESRRPTMRTPGKLDMSKFSHLFK</sequence>
<name>C4JVK5_UNCRE</name>
<evidence type="ECO:0000313" key="2">
    <source>
        <dbReference type="EMBL" id="EEP81732.1"/>
    </source>
</evidence>
<dbReference type="OrthoDB" id="4473921at2759"/>